<dbReference type="RefSeq" id="WP_376921063.1">
    <property type="nucleotide sequence ID" value="NZ_JBHRSW010000040.1"/>
</dbReference>
<evidence type="ECO:0000313" key="4">
    <source>
        <dbReference type="Proteomes" id="UP001595478"/>
    </source>
</evidence>
<dbReference type="Gene3D" id="3.30.2310.20">
    <property type="entry name" value="RelE-like"/>
    <property type="match status" value="1"/>
</dbReference>
<comment type="similarity">
    <text evidence="1">Belongs to the RelE toxin family.</text>
</comment>
<keyword evidence="2" id="KW-1277">Toxin-antitoxin system</keyword>
<dbReference type="InterPro" id="IPR007712">
    <property type="entry name" value="RelE/ParE_toxin"/>
</dbReference>
<evidence type="ECO:0000313" key="3">
    <source>
        <dbReference type="EMBL" id="MFC3122936.1"/>
    </source>
</evidence>
<protein>
    <submittedName>
        <fullName evidence="3">Type II toxin-antitoxin system RelE/ParE family toxin</fullName>
    </submittedName>
</protein>
<dbReference type="Proteomes" id="UP001595478">
    <property type="component" value="Unassembled WGS sequence"/>
</dbReference>
<dbReference type="InterPro" id="IPR035093">
    <property type="entry name" value="RelE/ParE_toxin_dom_sf"/>
</dbReference>
<dbReference type="PANTHER" id="PTHR33755:SF5">
    <property type="entry name" value="TYPE II TOXIN-ANTITOXIN SYSTEM RELE_PARE FAMILY TOXIN"/>
    <property type="match status" value="1"/>
</dbReference>
<reference evidence="4" key="1">
    <citation type="journal article" date="2019" name="Int. J. Syst. Evol. Microbiol.">
        <title>The Global Catalogue of Microorganisms (GCM) 10K type strain sequencing project: providing services to taxonomists for standard genome sequencing and annotation.</title>
        <authorList>
            <consortium name="The Broad Institute Genomics Platform"/>
            <consortium name="The Broad Institute Genome Sequencing Center for Infectious Disease"/>
            <person name="Wu L."/>
            <person name="Ma J."/>
        </authorList>
    </citation>
    <scope>NUCLEOTIDE SEQUENCE [LARGE SCALE GENOMIC DNA]</scope>
    <source>
        <strain evidence="4">KCTC 52473</strain>
    </source>
</reference>
<accession>A0ABV7FWY0</accession>
<proteinExistence type="inferred from homology"/>
<dbReference type="InterPro" id="IPR051803">
    <property type="entry name" value="TA_system_RelE-like_toxin"/>
</dbReference>
<organism evidence="3 4">
    <name type="scientific">Agaribacter flavus</name>
    <dbReference type="NCBI Taxonomy" id="1902781"/>
    <lineage>
        <taxon>Bacteria</taxon>
        <taxon>Pseudomonadati</taxon>
        <taxon>Pseudomonadota</taxon>
        <taxon>Gammaproteobacteria</taxon>
        <taxon>Alteromonadales</taxon>
        <taxon>Alteromonadaceae</taxon>
        <taxon>Agaribacter</taxon>
    </lineage>
</organism>
<dbReference type="Pfam" id="PF05016">
    <property type="entry name" value="ParE_toxin"/>
    <property type="match status" value="1"/>
</dbReference>
<name>A0ABV7FWY0_9ALTE</name>
<evidence type="ECO:0000256" key="2">
    <source>
        <dbReference type="ARBA" id="ARBA00022649"/>
    </source>
</evidence>
<sequence>MAEIKWTEPALNDLNDIAEYIAIDNLAAAKTLVSDVFDRALRLKTFPESGRYPPELEWSRYREILVDPCRIFYRIEKDTVYILYVMRSGRTLRRFILKDRGRDGA</sequence>
<dbReference type="EMBL" id="JBHRSW010000040">
    <property type="protein sequence ID" value="MFC3122936.1"/>
    <property type="molecule type" value="Genomic_DNA"/>
</dbReference>
<gene>
    <name evidence="3" type="ORF">ACFOHL_15025</name>
</gene>
<evidence type="ECO:0000256" key="1">
    <source>
        <dbReference type="ARBA" id="ARBA00006226"/>
    </source>
</evidence>
<dbReference type="PANTHER" id="PTHR33755">
    <property type="entry name" value="TOXIN PARE1-RELATED"/>
    <property type="match status" value="1"/>
</dbReference>
<dbReference type="NCBIfam" id="TIGR02385">
    <property type="entry name" value="RelE_StbE"/>
    <property type="match status" value="1"/>
</dbReference>
<comment type="caution">
    <text evidence="3">The sequence shown here is derived from an EMBL/GenBank/DDBJ whole genome shotgun (WGS) entry which is preliminary data.</text>
</comment>
<keyword evidence="4" id="KW-1185">Reference proteome</keyword>